<evidence type="ECO:0000256" key="7">
    <source>
        <dbReference type="ARBA" id="ARBA00023239"/>
    </source>
</evidence>
<dbReference type="EMBL" id="QUSW01000003">
    <property type="protein sequence ID" value="RQP24229.1"/>
    <property type="molecule type" value="Genomic_DNA"/>
</dbReference>
<evidence type="ECO:0000256" key="4">
    <source>
        <dbReference type="ARBA" id="ARBA00022801"/>
    </source>
</evidence>
<evidence type="ECO:0000256" key="2">
    <source>
        <dbReference type="ARBA" id="ARBA00022670"/>
    </source>
</evidence>
<evidence type="ECO:0000256" key="9">
    <source>
        <dbReference type="SAM" id="MobiDB-lite"/>
    </source>
</evidence>
<comment type="similarity">
    <text evidence="1 8">Belongs to the SOS response-associated peptidase family.</text>
</comment>
<keyword evidence="6" id="KW-0238">DNA-binding</keyword>
<dbReference type="GO" id="GO:0106300">
    <property type="term" value="P:protein-DNA covalent cross-linking repair"/>
    <property type="evidence" value="ECO:0007669"/>
    <property type="project" value="InterPro"/>
</dbReference>
<dbReference type="GO" id="GO:0016829">
    <property type="term" value="F:lyase activity"/>
    <property type="evidence" value="ECO:0007669"/>
    <property type="project" value="UniProtKB-KW"/>
</dbReference>
<evidence type="ECO:0000313" key="11">
    <source>
        <dbReference type="Proteomes" id="UP000267464"/>
    </source>
</evidence>
<organism evidence="10 11">
    <name type="scientific">Piscinibacter terrae</name>
    <dbReference type="NCBI Taxonomy" id="2496871"/>
    <lineage>
        <taxon>Bacteria</taxon>
        <taxon>Pseudomonadati</taxon>
        <taxon>Pseudomonadota</taxon>
        <taxon>Betaproteobacteria</taxon>
        <taxon>Burkholderiales</taxon>
        <taxon>Sphaerotilaceae</taxon>
        <taxon>Piscinibacter</taxon>
    </lineage>
</organism>
<dbReference type="InterPro" id="IPR036590">
    <property type="entry name" value="SRAP-like"/>
</dbReference>
<keyword evidence="7" id="KW-0456">Lyase</keyword>
<keyword evidence="2 8" id="KW-0645">Protease</keyword>
<dbReference type="GO" id="GO:0008233">
    <property type="term" value="F:peptidase activity"/>
    <property type="evidence" value="ECO:0007669"/>
    <property type="project" value="UniProtKB-KW"/>
</dbReference>
<dbReference type="AlphaFoldDB" id="A0A3N7JTF4"/>
<reference evidence="10 11" key="2">
    <citation type="submission" date="2018-12" db="EMBL/GenBank/DDBJ databases">
        <title>Rhizobacter gummiphilus sp. nov., a rubber-degrading bacterium isolated from the soil of a botanical garden in Japan.</title>
        <authorList>
            <person name="Shunsuke S.S."/>
        </authorList>
    </citation>
    <scope>NUCLEOTIDE SEQUENCE [LARGE SCALE GENOMIC DNA]</scope>
    <source>
        <strain evidence="10 11">S-16</strain>
    </source>
</reference>
<dbReference type="RefSeq" id="WP_124540725.1">
    <property type="nucleotide sequence ID" value="NZ_QUSW01000003.1"/>
</dbReference>
<evidence type="ECO:0000256" key="3">
    <source>
        <dbReference type="ARBA" id="ARBA00022763"/>
    </source>
</evidence>
<keyword evidence="4 8" id="KW-0378">Hydrolase</keyword>
<feature type="compositionally biased region" description="Pro residues" evidence="9">
    <location>
        <begin position="224"/>
        <end position="236"/>
    </location>
</feature>
<accession>A0A3N7JTF4</accession>
<evidence type="ECO:0000256" key="6">
    <source>
        <dbReference type="ARBA" id="ARBA00023125"/>
    </source>
</evidence>
<gene>
    <name evidence="10" type="ORF">DZC73_12995</name>
</gene>
<keyword evidence="5" id="KW-0190">Covalent protein-DNA linkage</keyword>
<dbReference type="EC" id="3.4.-.-" evidence="8"/>
<keyword evidence="11" id="KW-1185">Reference proteome</keyword>
<dbReference type="GO" id="GO:0006508">
    <property type="term" value="P:proteolysis"/>
    <property type="evidence" value="ECO:0007669"/>
    <property type="project" value="UniProtKB-KW"/>
</dbReference>
<feature type="region of interest" description="Disordered" evidence="9">
    <location>
        <begin position="213"/>
        <end position="243"/>
    </location>
</feature>
<dbReference type="InterPro" id="IPR003738">
    <property type="entry name" value="SRAP"/>
</dbReference>
<dbReference type="Gene3D" id="3.90.1680.10">
    <property type="entry name" value="SOS response associated peptidase-like"/>
    <property type="match status" value="1"/>
</dbReference>
<evidence type="ECO:0000256" key="1">
    <source>
        <dbReference type="ARBA" id="ARBA00008136"/>
    </source>
</evidence>
<dbReference type="OrthoDB" id="6192129at2"/>
<protein>
    <recommendedName>
        <fullName evidence="8">Abasic site processing protein</fullName>
        <ecNumber evidence="8">3.4.-.-</ecNumber>
    </recommendedName>
</protein>
<evidence type="ECO:0000256" key="5">
    <source>
        <dbReference type="ARBA" id="ARBA00023124"/>
    </source>
</evidence>
<evidence type="ECO:0000256" key="8">
    <source>
        <dbReference type="RuleBase" id="RU364100"/>
    </source>
</evidence>
<reference evidence="10 11" key="1">
    <citation type="submission" date="2018-08" db="EMBL/GenBank/DDBJ databases">
        <authorList>
            <person name="Khan S.A."/>
            <person name="Jeon C.O."/>
            <person name="Chun B.H."/>
            <person name="Jeong S.E."/>
        </authorList>
    </citation>
    <scope>NUCLEOTIDE SEQUENCE [LARGE SCALE GENOMIC DNA]</scope>
    <source>
        <strain evidence="10 11">S-16</strain>
    </source>
</reference>
<proteinExistence type="inferred from homology"/>
<dbReference type="PANTHER" id="PTHR13604">
    <property type="entry name" value="DC12-RELATED"/>
    <property type="match status" value="1"/>
</dbReference>
<dbReference type="SUPFAM" id="SSF143081">
    <property type="entry name" value="BB1717-like"/>
    <property type="match status" value="1"/>
</dbReference>
<sequence>MCSNYRPVTSLDRLLTFFGVERDPRDPPPDIEVWPTGNAAFIRLSPDWDGTGDPRLVAHNGVFGLLPHFATEVNFGKKTYNSRSETVHRLPSFRDSWREGRRCIVPAEFIYEPCYESGEAVRWRIGQAGAVPFGIAGIYAEWVNPKTQKHEFSFSMLTVNADTHPFYSRMHRPGEEKRMPIILDPSQYGDWLTCSVAEARGFFRQWQGEFEAGPDPLVRRASKPKPPAPPEPPPMPMTGDLFD</sequence>
<evidence type="ECO:0000313" key="10">
    <source>
        <dbReference type="EMBL" id="RQP24229.1"/>
    </source>
</evidence>
<dbReference type="GO" id="GO:0003697">
    <property type="term" value="F:single-stranded DNA binding"/>
    <property type="evidence" value="ECO:0007669"/>
    <property type="project" value="InterPro"/>
</dbReference>
<keyword evidence="3" id="KW-0227">DNA damage</keyword>
<dbReference type="Proteomes" id="UP000267464">
    <property type="component" value="Unassembled WGS sequence"/>
</dbReference>
<dbReference type="Pfam" id="PF02586">
    <property type="entry name" value="SRAP"/>
    <property type="match status" value="1"/>
</dbReference>
<name>A0A3N7JTF4_9BURK</name>
<comment type="caution">
    <text evidence="10">The sequence shown here is derived from an EMBL/GenBank/DDBJ whole genome shotgun (WGS) entry which is preliminary data.</text>
</comment>
<dbReference type="PANTHER" id="PTHR13604:SF0">
    <property type="entry name" value="ABASIC SITE PROCESSING PROTEIN HMCES"/>
    <property type="match status" value="1"/>
</dbReference>